<accession>A0AAU8TRG8</accession>
<feature type="domain" description="UmuC" evidence="7">
    <location>
        <begin position="1"/>
        <end position="73"/>
    </location>
</feature>
<dbReference type="InterPro" id="IPR017961">
    <property type="entry name" value="DNA_pol_Y-fam_little_finger"/>
</dbReference>
<dbReference type="InterPro" id="IPR043128">
    <property type="entry name" value="Rev_trsase/Diguanyl_cyclase"/>
</dbReference>
<keyword evidence="5" id="KW-0742">SOS response</keyword>
<dbReference type="Pfam" id="PF13438">
    <property type="entry name" value="DUF4113"/>
    <property type="match status" value="1"/>
</dbReference>
<evidence type="ECO:0000313" key="9">
    <source>
        <dbReference type="Proteomes" id="UP000033099"/>
    </source>
</evidence>
<name>A0AAU8TRG8_9PSED</name>
<feature type="compositionally biased region" description="Basic and acidic residues" evidence="6">
    <location>
        <begin position="310"/>
        <end position="320"/>
    </location>
</feature>
<feature type="region of interest" description="Disordered" evidence="6">
    <location>
        <begin position="310"/>
        <end position="333"/>
    </location>
</feature>
<reference evidence="8 9" key="1">
    <citation type="journal article" date="2015" name="Genome Announc.">
        <title>Complete Genome Sequence of Biocontrol Strain Pseudomonas fluorescens LBUM223.</title>
        <authorList>
            <person name="Roquigny R."/>
            <person name="Arseneault T."/>
            <person name="Gadkar V.J."/>
            <person name="Novinscak A."/>
            <person name="Joly D.L."/>
            <person name="Filion M."/>
        </authorList>
    </citation>
    <scope>NUCLEOTIDE SEQUENCE [LARGE SCALE GENOMIC DNA]</scope>
    <source>
        <strain evidence="8 9">LBUM223</strain>
    </source>
</reference>
<dbReference type="GO" id="GO:0003887">
    <property type="term" value="F:DNA-directed DNA polymerase activity"/>
    <property type="evidence" value="ECO:0007669"/>
    <property type="project" value="TreeGrafter"/>
</dbReference>
<dbReference type="GO" id="GO:0005829">
    <property type="term" value="C:cytosol"/>
    <property type="evidence" value="ECO:0007669"/>
    <property type="project" value="TreeGrafter"/>
</dbReference>
<evidence type="ECO:0000256" key="1">
    <source>
        <dbReference type="ARBA" id="ARBA00010945"/>
    </source>
</evidence>
<dbReference type="SUPFAM" id="SSF56672">
    <property type="entry name" value="DNA/RNA polymerases"/>
    <property type="match status" value="1"/>
</dbReference>
<evidence type="ECO:0000256" key="3">
    <source>
        <dbReference type="ARBA" id="ARBA00023199"/>
    </source>
</evidence>
<organism evidence="8 9">
    <name type="scientific">Pseudomonas synxantha</name>
    <dbReference type="NCBI Taxonomy" id="47883"/>
    <lineage>
        <taxon>Bacteria</taxon>
        <taxon>Pseudomonadati</taxon>
        <taxon>Pseudomonadota</taxon>
        <taxon>Gammaproteobacteria</taxon>
        <taxon>Pseudomonadales</taxon>
        <taxon>Pseudomonadaceae</taxon>
        <taxon>Pseudomonas</taxon>
    </lineage>
</organism>
<dbReference type="Proteomes" id="UP000033099">
    <property type="component" value="Chromosome"/>
</dbReference>
<dbReference type="GO" id="GO:0042276">
    <property type="term" value="P:error-prone translesion synthesis"/>
    <property type="evidence" value="ECO:0007669"/>
    <property type="project" value="TreeGrafter"/>
</dbReference>
<evidence type="ECO:0000256" key="6">
    <source>
        <dbReference type="SAM" id="MobiDB-lite"/>
    </source>
</evidence>
<dbReference type="InterPro" id="IPR050116">
    <property type="entry name" value="DNA_polymerase-Y"/>
</dbReference>
<proteinExistence type="inferred from homology"/>
<dbReference type="InterPro" id="IPR043502">
    <property type="entry name" value="DNA/RNA_pol_sf"/>
</dbReference>
<sequence length="333" mass="37179">MDALGRQIRAQVLRCTGIPVGVGIAHTKTLAKLANHTAKRLQSQTGGVVNITDPVKRDWVLRNTDVAEVWGVGRKMKLHLGTMGIRSAMDLAKADPWTLRKKFSVVIEKTARELGGTPCLELDEPDPPKQEICCSRMFGQRLTELPPIKEAVATYMMRASEKLRAQNSLCKKVRVSIRTGMFNPEEAKYANGVVVDMPYPTDDVRLLTQAAVGALDRLFRPGFKYSKAEVMLIDLCQPGEYTDDLFAKSQPAEATRVMTVLDQINERWGRGTLRSASVPVNPEWGMRREMMSQSYTTRLDQLWSVECSGDRSSDGKRLEWGKNGANHTPIYAP</sequence>
<dbReference type="AlphaFoldDB" id="A0AAU8TRG8"/>
<evidence type="ECO:0000259" key="7">
    <source>
        <dbReference type="PROSITE" id="PS50173"/>
    </source>
</evidence>
<evidence type="ECO:0000256" key="4">
    <source>
        <dbReference type="ARBA" id="ARBA00023204"/>
    </source>
</evidence>
<dbReference type="GO" id="GO:0009432">
    <property type="term" value="P:SOS response"/>
    <property type="evidence" value="ECO:0007669"/>
    <property type="project" value="UniProtKB-KW"/>
</dbReference>
<evidence type="ECO:0000256" key="2">
    <source>
        <dbReference type="ARBA" id="ARBA00022763"/>
    </source>
</evidence>
<dbReference type="EMBL" id="CP011117">
    <property type="protein sequence ID" value="AKA84872.1"/>
    <property type="molecule type" value="Genomic_DNA"/>
</dbReference>
<evidence type="ECO:0000256" key="5">
    <source>
        <dbReference type="ARBA" id="ARBA00023236"/>
    </source>
</evidence>
<dbReference type="PROSITE" id="PS50173">
    <property type="entry name" value="UMUC"/>
    <property type="match status" value="1"/>
</dbReference>
<keyword evidence="3" id="KW-0741">SOS mutagenesis</keyword>
<protein>
    <submittedName>
        <fullName evidence="8">Error-prone, lesion bypass DNA polymerase V (UmuC)</fullName>
    </submittedName>
</protein>
<evidence type="ECO:0000313" key="8">
    <source>
        <dbReference type="EMBL" id="AKA84872.1"/>
    </source>
</evidence>
<dbReference type="InterPro" id="IPR025188">
    <property type="entry name" value="DUF4113"/>
</dbReference>
<keyword evidence="2" id="KW-0227">DNA damage</keyword>
<dbReference type="InterPro" id="IPR001126">
    <property type="entry name" value="UmuC"/>
</dbReference>
<dbReference type="GO" id="GO:0003684">
    <property type="term" value="F:damaged DNA binding"/>
    <property type="evidence" value="ECO:0007669"/>
    <property type="project" value="InterPro"/>
</dbReference>
<dbReference type="PANTHER" id="PTHR11076:SF34">
    <property type="entry name" value="PROTEIN UMUC"/>
    <property type="match status" value="1"/>
</dbReference>
<keyword evidence="4" id="KW-0234">DNA repair</keyword>
<dbReference type="KEGG" id="pfb:VO64_4326"/>
<dbReference type="PANTHER" id="PTHR11076">
    <property type="entry name" value="DNA REPAIR POLYMERASE UMUC / TRANSFERASE FAMILY MEMBER"/>
    <property type="match status" value="1"/>
</dbReference>
<comment type="similarity">
    <text evidence="1">Belongs to the DNA polymerase type-Y family.</text>
</comment>
<gene>
    <name evidence="8" type="ORF">VO64_4326</name>
</gene>
<dbReference type="Gene3D" id="1.10.150.20">
    <property type="entry name" value="5' to 3' exonuclease, C-terminal subdomain"/>
    <property type="match status" value="1"/>
</dbReference>
<dbReference type="Gene3D" id="3.30.70.270">
    <property type="match status" value="1"/>
</dbReference>
<dbReference type="GO" id="GO:0006281">
    <property type="term" value="P:DNA repair"/>
    <property type="evidence" value="ECO:0007669"/>
    <property type="project" value="UniProtKB-KW"/>
</dbReference>
<dbReference type="Pfam" id="PF11799">
    <property type="entry name" value="IMS_C"/>
    <property type="match status" value="1"/>
</dbReference>